<dbReference type="InterPro" id="IPR000515">
    <property type="entry name" value="MetI-like"/>
</dbReference>
<evidence type="ECO:0000256" key="3">
    <source>
        <dbReference type="ARBA" id="ARBA00022475"/>
    </source>
</evidence>
<dbReference type="PANTHER" id="PTHR30151:SF0">
    <property type="entry name" value="ABC TRANSPORTER PERMEASE PROTEIN MJ0413-RELATED"/>
    <property type="match status" value="1"/>
</dbReference>
<dbReference type="CDD" id="cd06261">
    <property type="entry name" value="TM_PBP2"/>
    <property type="match status" value="1"/>
</dbReference>
<name>A0ABP9AX65_9GAMM</name>
<dbReference type="EMBL" id="BAABJE010000002">
    <property type="protein sequence ID" value="GAA4786545.1"/>
    <property type="molecule type" value="Genomic_DNA"/>
</dbReference>
<keyword evidence="3" id="KW-1003">Cell membrane</keyword>
<keyword evidence="4 7" id="KW-0812">Transmembrane</keyword>
<dbReference type="PROSITE" id="PS50928">
    <property type="entry name" value="ABC_TM1"/>
    <property type="match status" value="1"/>
</dbReference>
<evidence type="ECO:0000256" key="6">
    <source>
        <dbReference type="ARBA" id="ARBA00023136"/>
    </source>
</evidence>
<gene>
    <name evidence="9" type="ORF">GCM10023307_09250</name>
</gene>
<feature type="transmembrane region" description="Helical" evidence="7">
    <location>
        <begin position="21"/>
        <end position="40"/>
    </location>
</feature>
<evidence type="ECO:0000313" key="9">
    <source>
        <dbReference type="EMBL" id="GAA4786545.1"/>
    </source>
</evidence>
<keyword evidence="10" id="KW-1185">Reference proteome</keyword>
<feature type="transmembrane region" description="Helical" evidence="7">
    <location>
        <begin position="233"/>
        <end position="251"/>
    </location>
</feature>
<dbReference type="Proteomes" id="UP001499959">
    <property type="component" value="Unassembled WGS sequence"/>
</dbReference>
<feature type="transmembrane region" description="Helical" evidence="7">
    <location>
        <begin position="112"/>
        <end position="131"/>
    </location>
</feature>
<proteinExistence type="inferred from homology"/>
<feature type="transmembrane region" description="Helical" evidence="7">
    <location>
        <begin position="193"/>
        <end position="213"/>
    </location>
</feature>
<evidence type="ECO:0000259" key="8">
    <source>
        <dbReference type="PROSITE" id="PS50928"/>
    </source>
</evidence>
<dbReference type="RefSeq" id="WP_345302131.1">
    <property type="nucleotide sequence ID" value="NZ_BAABJE010000002.1"/>
</dbReference>
<comment type="caution">
    <text evidence="9">The sequence shown here is derived from an EMBL/GenBank/DDBJ whole genome shotgun (WGS) entry which is preliminary data.</text>
</comment>
<feature type="domain" description="ABC transmembrane type-1" evidence="8">
    <location>
        <begin position="71"/>
        <end position="251"/>
    </location>
</feature>
<comment type="similarity">
    <text evidence="7">Belongs to the binding-protein-dependent transport system permease family.</text>
</comment>
<organism evidence="9 10">
    <name type="scientific">Lysobacter hankyongensis</name>
    <dbReference type="NCBI Taxonomy" id="1176535"/>
    <lineage>
        <taxon>Bacteria</taxon>
        <taxon>Pseudomonadati</taxon>
        <taxon>Pseudomonadota</taxon>
        <taxon>Gammaproteobacteria</taxon>
        <taxon>Lysobacterales</taxon>
        <taxon>Lysobacteraceae</taxon>
        <taxon>Lysobacter</taxon>
    </lineage>
</organism>
<keyword evidence="6 7" id="KW-0472">Membrane</keyword>
<evidence type="ECO:0000256" key="2">
    <source>
        <dbReference type="ARBA" id="ARBA00022448"/>
    </source>
</evidence>
<dbReference type="InterPro" id="IPR035906">
    <property type="entry name" value="MetI-like_sf"/>
</dbReference>
<keyword evidence="5 7" id="KW-1133">Transmembrane helix</keyword>
<evidence type="ECO:0000313" key="10">
    <source>
        <dbReference type="Proteomes" id="UP001499959"/>
    </source>
</evidence>
<dbReference type="SUPFAM" id="SSF161098">
    <property type="entry name" value="MetI-like"/>
    <property type="match status" value="1"/>
</dbReference>
<evidence type="ECO:0000256" key="7">
    <source>
        <dbReference type="RuleBase" id="RU363032"/>
    </source>
</evidence>
<feature type="transmembrane region" description="Helical" evidence="7">
    <location>
        <begin position="78"/>
        <end position="100"/>
    </location>
</feature>
<evidence type="ECO:0000256" key="4">
    <source>
        <dbReference type="ARBA" id="ARBA00022692"/>
    </source>
</evidence>
<feature type="transmembrane region" description="Helical" evidence="7">
    <location>
        <begin position="137"/>
        <end position="156"/>
    </location>
</feature>
<dbReference type="PANTHER" id="PTHR30151">
    <property type="entry name" value="ALKANE SULFONATE ABC TRANSPORTER-RELATED, MEMBRANE SUBUNIT"/>
    <property type="match status" value="1"/>
</dbReference>
<dbReference type="Gene3D" id="1.10.3720.10">
    <property type="entry name" value="MetI-like"/>
    <property type="match status" value="1"/>
</dbReference>
<evidence type="ECO:0000256" key="5">
    <source>
        <dbReference type="ARBA" id="ARBA00022989"/>
    </source>
</evidence>
<sequence>MANGWNPYVALPAGLRRQLGIGGVAFVLIVWFALSASGWISPNKLPSPVSVVKALAYLSWHEGKSLLFDATLWSVGRVAAAGVLVVLVGVPLGIFMGASPKLNALLSPLIDPFRSAPVVALLPILVMWLGIGETMKVAFLFLGAVVYLVPMVRDALQAVPQSYWTGARDLGATPWECIRHAVVPIAMPRIADAIIVSVSVMWTYITVAEYVNAKVGLGQLIQNARRFSAMDQVFAGIIVIMALALLTYQLMRVVKRRLYPWETQA</sequence>
<comment type="subcellular location">
    <subcellularLocation>
        <location evidence="1 7">Cell membrane</location>
        <topology evidence="1 7">Multi-pass membrane protein</topology>
    </subcellularLocation>
</comment>
<reference evidence="10" key="1">
    <citation type="journal article" date="2019" name="Int. J. Syst. Evol. Microbiol.">
        <title>The Global Catalogue of Microorganisms (GCM) 10K type strain sequencing project: providing services to taxonomists for standard genome sequencing and annotation.</title>
        <authorList>
            <consortium name="The Broad Institute Genomics Platform"/>
            <consortium name="The Broad Institute Genome Sequencing Center for Infectious Disease"/>
            <person name="Wu L."/>
            <person name="Ma J."/>
        </authorList>
    </citation>
    <scope>NUCLEOTIDE SEQUENCE [LARGE SCALE GENOMIC DNA]</scope>
    <source>
        <strain evidence="10">JCM 18204</strain>
    </source>
</reference>
<protein>
    <submittedName>
        <fullName evidence="9">ABC transporter permease</fullName>
    </submittedName>
</protein>
<keyword evidence="2 7" id="KW-0813">Transport</keyword>
<dbReference type="Pfam" id="PF00528">
    <property type="entry name" value="BPD_transp_1"/>
    <property type="match status" value="1"/>
</dbReference>
<accession>A0ABP9AX65</accession>
<evidence type="ECO:0000256" key="1">
    <source>
        <dbReference type="ARBA" id="ARBA00004651"/>
    </source>
</evidence>